<dbReference type="SMART" id="SM00302">
    <property type="entry name" value="GED"/>
    <property type="match status" value="1"/>
</dbReference>
<dbReference type="Gene3D" id="1.20.120.1240">
    <property type="entry name" value="Dynamin, middle domain"/>
    <property type="match status" value="2"/>
</dbReference>
<gene>
    <name evidence="7" type="ORF">VTL71DRAFT_2606</name>
</gene>
<feature type="compositionally biased region" description="Polar residues" evidence="4">
    <location>
        <begin position="649"/>
        <end position="661"/>
    </location>
</feature>
<keyword evidence="2 3" id="KW-0342">GTP-binding</keyword>
<comment type="caution">
    <text evidence="7">The sequence shown here is derived from an EMBL/GenBank/DDBJ whole genome shotgun (WGS) entry which is preliminary data.</text>
</comment>
<dbReference type="PROSITE" id="PS51388">
    <property type="entry name" value="GED"/>
    <property type="match status" value="1"/>
</dbReference>
<protein>
    <submittedName>
        <fullName evidence="7">Uncharacterized protein</fullName>
    </submittedName>
</protein>
<keyword evidence="8" id="KW-1185">Reference proteome</keyword>
<evidence type="ECO:0000256" key="3">
    <source>
        <dbReference type="RuleBase" id="RU003932"/>
    </source>
</evidence>
<dbReference type="InterPro" id="IPR027417">
    <property type="entry name" value="P-loop_NTPase"/>
</dbReference>
<dbReference type="Proteomes" id="UP001595075">
    <property type="component" value="Unassembled WGS sequence"/>
</dbReference>
<dbReference type="EMBL" id="JAZHXI010000011">
    <property type="protein sequence ID" value="KAL2066535.1"/>
    <property type="molecule type" value="Genomic_DNA"/>
</dbReference>
<dbReference type="CDD" id="cd08771">
    <property type="entry name" value="DLP_1"/>
    <property type="match status" value="1"/>
</dbReference>
<dbReference type="Pfam" id="PF01031">
    <property type="entry name" value="Dynamin_M"/>
    <property type="match status" value="1"/>
</dbReference>
<accession>A0ABR4C9T3</accession>
<feature type="region of interest" description="Disordered" evidence="4">
    <location>
        <begin position="626"/>
        <end position="704"/>
    </location>
</feature>
<dbReference type="PANTHER" id="PTHR11566">
    <property type="entry name" value="DYNAMIN"/>
    <property type="match status" value="1"/>
</dbReference>
<reference evidence="7 8" key="1">
    <citation type="journal article" date="2024" name="Commun. Biol.">
        <title>Comparative genomic analysis of thermophilic fungi reveals convergent evolutionary adaptations and gene losses.</title>
        <authorList>
            <person name="Steindorff A.S."/>
            <person name="Aguilar-Pontes M.V."/>
            <person name="Robinson A.J."/>
            <person name="Andreopoulos B."/>
            <person name="LaButti K."/>
            <person name="Kuo A."/>
            <person name="Mondo S."/>
            <person name="Riley R."/>
            <person name="Otillar R."/>
            <person name="Haridas S."/>
            <person name="Lipzen A."/>
            <person name="Grimwood J."/>
            <person name="Schmutz J."/>
            <person name="Clum A."/>
            <person name="Reid I.D."/>
            <person name="Moisan M.C."/>
            <person name="Butler G."/>
            <person name="Nguyen T.T.M."/>
            <person name="Dewar K."/>
            <person name="Conant G."/>
            <person name="Drula E."/>
            <person name="Henrissat B."/>
            <person name="Hansel C."/>
            <person name="Singer S."/>
            <person name="Hutchinson M.I."/>
            <person name="de Vries R.P."/>
            <person name="Natvig D.O."/>
            <person name="Powell A.J."/>
            <person name="Tsang A."/>
            <person name="Grigoriev I.V."/>
        </authorList>
    </citation>
    <scope>NUCLEOTIDE SEQUENCE [LARGE SCALE GENOMIC DNA]</scope>
    <source>
        <strain evidence="7 8">CBS 494.80</strain>
    </source>
</reference>
<feature type="domain" description="GED" evidence="5">
    <location>
        <begin position="713"/>
        <end position="801"/>
    </location>
</feature>
<feature type="compositionally biased region" description="Gly residues" evidence="4">
    <location>
        <begin position="626"/>
        <end position="637"/>
    </location>
</feature>
<dbReference type="PROSITE" id="PS51718">
    <property type="entry name" value="G_DYNAMIN_2"/>
    <property type="match status" value="1"/>
</dbReference>
<dbReference type="InterPro" id="IPR022812">
    <property type="entry name" value="Dynamin"/>
</dbReference>
<keyword evidence="1 3" id="KW-0547">Nucleotide-binding</keyword>
<dbReference type="SMART" id="SM00053">
    <property type="entry name" value="DYNc"/>
    <property type="match status" value="1"/>
</dbReference>
<dbReference type="InterPro" id="IPR000375">
    <property type="entry name" value="Dynamin_stalk"/>
</dbReference>
<evidence type="ECO:0000259" key="6">
    <source>
        <dbReference type="PROSITE" id="PS51718"/>
    </source>
</evidence>
<feature type="compositionally biased region" description="Basic and acidic residues" evidence="4">
    <location>
        <begin position="536"/>
        <end position="547"/>
    </location>
</feature>
<feature type="compositionally biased region" description="Basic and acidic residues" evidence="4">
    <location>
        <begin position="677"/>
        <end position="692"/>
    </location>
</feature>
<dbReference type="InterPro" id="IPR019762">
    <property type="entry name" value="Dynamin_GTPase_CS"/>
</dbReference>
<evidence type="ECO:0000259" key="5">
    <source>
        <dbReference type="PROSITE" id="PS51388"/>
    </source>
</evidence>
<dbReference type="InterPro" id="IPR045063">
    <property type="entry name" value="Dynamin_N"/>
</dbReference>
<comment type="similarity">
    <text evidence="3">Belongs to the TRAFAC class dynamin-like GTPase superfamily. Dynamin/Fzo/YdjA family.</text>
</comment>
<feature type="region of interest" description="Disordered" evidence="4">
    <location>
        <begin position="536"/>
        <end position="585"/>
    </location>
</feature>
<dbReference type="SUPFAM" id="SSF52540">
    <property type="entry name" value="P-loop containing nucleoside triphosphate hydrolases"/>
    <property type="match status" value="1"/>
</dbReference>
<dbReference type="Pfam" id="PF02212">
    <property type="entry name" value="GED"/>
    <property type="match status" value="1"/>
</dbReference>
<proteinExistence type="inferred from homology"/>
<dbReference type="Gene3D" id="3.40.50.300">
    <property type="entry name" value="P-loop containing nucleotide triphosphate hydrolases"/>
    <property type="match status" value="1"/>
</dbReference>
<evidence type="ECO:0000256" key="1">
    <source>
        <dbReference type="ARBA" id="ARBA00022741"/>
    </source>
</evidence>
<dbReference type="InterPro" id="IPR001401">
    <property type="entry name" value="Dynamin_GTPase"/>
</dbReference>
<dbReference type="InterPro" id="IPR003130">
    <property type="entry name" value="GED"/>
</dbReference>
<feature type="domain" description="Dynamin-type G" evidence="6">
    <location>
        <begin position="27"/>
        <end position="310"/>
    </location>
</feature>
<dbReference type="InterPro" id="IPR030381">
    <property type="entry name" value="G_DYNAMIN_dom"/>
</dbReference>
<dbReference type="PANTHER" id="PTHR11566:SF235">
    <property type="entry name" value="DYNAMIN-RELATED PROTEIN DNM1"/>
    <property type="match status" value="1"/>
</dbReference>
<evidence type="ECO:0000256" key="2">
    <source>
        <dbReference type="ARBA" id="ARBA00023134"/>
    </source>
</evidence>
<dbReference type="PRINTS" id="PR00195">
    <property type="entry name" value="DYNAMIN"/>
</dbReference>
<dbReference type="PROSITE" id="PS00410">
    <property type="entry name" value="G_DYNAMIN_1"/>
    <property type="match status" value="1"/>
</dbReference>
<evidence type="ECO:0000313" key="7">
    <source>
        <dbReference type="EMBL" id="KAL2066535.1"/>
    </source>
</evidence>
<evidence type="ECO:0000256" key="4">
    <source>
        <dbReference type="SAM" id="MobiDB-lite"/>
    </source>
</evidence>
<name>A0ABR4C9T3_9HELO</name>
<organism evidence="7 8">
    <name type="scientific">Oculimacula yallundae</name>
    <dbReference type="NCBI Taxonomy" id="86028"/>
    <lineage>
        <taxon>Eukaryota</taxon>
        <taxon>Fungi</taxon>
        <taxon>Dikarya</taxon>
        <taxon>Ascomycota</taxon>
        <taxon>Pezizomycotina</taxon>
        <taxon>Leotiomycetes</taxon>
        <taxon>Helotiales</taxon>
        <taxon>Ploettnerulaceae</taxon>
        <taxon>Oculimacula</taxon>
    </lineage>
</organism>
<sequence length="801" mass="88913">MASLGEDLLGIVNKLQDLVFNTIGNDSLDLPQIVVVGSQSSGKSSVLENIVGRDFLPRGSGIVTRRPLILQLINIPSEEDAPEEHTAAAVATQPEWAEFHHIPNRRFTEFQDVKREIENETARIAGSNKGINRSPINLKIYSPHVLSLTLVDLPGLTKVPIGDQPTDIEKQTRNLISEYIAKPNSIILAVSPANVDIVNSEALKLARHVDPLGRRTIGVLTKVDLMDHGTNALDILSGRVYPLKLGFIGVVNRSQQDIQGNKSLAEALKSESDFFKHHPAYRNMANRTGTQFLAKSLNTTLMAHIRERLPDIKARLNTLMGQTQQELASYGDMHFSGREHRGSLVLQLMTRFATSFISSIDGTSTEISTKELCGGARIYYIFNSVFGNSLETIDPTTNLSALDIRTAIRNSTGPRPSLFVPELAFDLLVKPQIKLLEIPSQRCVELVYEELIKICHTCGSTELTRFPRLQAKLIEVVSDLLRERLGPASSYVESLISIQRAYINTNHPNFLGAAAAMSNVVTNKQDKERKRLLQEERERREKRRQKELGTNGADTPEDEEEGEKIENLPQRKALQKGGRSMSPAVRENGISGIAATMNGINGQGAGGPRDSFLNYFFGKDGAMPGGSMPGGSAGAGQGASSNPNLGRHVSQSTEPSFSQSIRRQEERQIHRTPVQQTREDDYELGRAQRDYDYNSPFGNNNEPALTDREAMETELIRALISSYFNIVRESIADQVPKAVMHLLVNHSKDAVQNRLVSELYRDDMFEELLYEDDAVKKEREKCEKLLKTYREAAKIVGEVGI</sequence>
<evidence type="ECO:0000313" key="8">
    <source>
        <dbReference type="Proteomes" id="UP001595075"/>
    </source>
</evidence>
<dbReference type="Pfam" id="PF00350">
    <property type="entry name" value="Dynamin_N"/>
    <property type="match status" value="1"/>
</dbReference>
<dbReference type="InterPro" id="IPR020850">
    <property type="entry name" value="GED_dom"/>
</dbReference>